<evidence type="ECO:0000313" key="2">
    <source>
        <dbReference type="EMBL" id="MCQ4841801.1"/>
    </source>
</evidence>
<dbReference type="Gene3D" id="2.60.40.10">
    <property type="entry name" value="Immunoglobulins"/>
    <property type="match status" value="1"/>
</dbReference>
<sequence>MTEKNCNQVYTSQALSFDPIPFGNRYGQNGVTYLENGDVLLRFFAPNASKVEFSGMPGSLAGEEKRPLNRCKGGYWELTLSGLPTKYLAIIFYVDGIEAMNPCVNIGAGYDRMINYVDLPHAEGKFYEVNRVPHGSIRYEFYHSSLTGRPRDCLVYTPPGYDGEKKEVSCFISPTRRGRERDKLVLAGKVEFHFR</sequence>
<dbReference type="SUPFAM" id="SSF81296">
    <property type="entry name" value="E set domains"/>
    <property type="match status" value="1"/>
</dbReference>
<keyword evidence="3" id="KW-1185">Reference proteome</keyword>
<keyword evidence="1" id="KW-0136">Cellulose degradation</keyword>
<dbReference type="InterPro" id="IPR013783">
    <property type="entry name" value="Ig-like_fold"/>
</dbReference>
<proteinExistence type="predicted"/>
<comment type="caution">
    <text evidence="2">The sequence shown here is derived from an EMBL/GenBank/DDBJ whole genome shotgun (WGS) entry which is preliminary data.</text>
</comment>
<evidence type="ECO:0000256" key="1">
    <source>
        <dbReference type="ARBA" id="ARBA00023001"/>
    </source>
</evidence>
<dbReference type="InterPro" id="IPR029058">
    <property type="entry name" value="AB_hydrolase_fold"/>
</dbReference>
<dbReference type="RefSeq" id="WP_066859644.1">
    <property type="nucleotide sequence ID" value="NZ_CABKVV010000001.1"/>
</dbReference>
<keyword evidence="1" id="KW-0119">Carbohydrate metabolism</keyword>
<organism evidence="2 3">
    <name type="scientific">Neglectibacter timonensis</name>
    <dbReference type="NCBI Taxonomy" id="1776382"/>
    <lineage>
        <taxon>Bacteria</taxon>
        <taxon>Bacillati</taxon>
        <taxon>Bacillota</taxon>
        <taxon>Clostridia</taxon>
        <taxon>Eubacteriales</taxon>
        <taxon>Oscillospiraceae</taxon>
        <taxon>Neglectibacter</taxon>
    </lineage>
</organism>
<dbReference type="GeneID" id="90534084"/>
<dbReference type="Proteomes" id="UP001524473">
    <property type="component" value="Unassembled WGS sequence"/>
</dbReference>
<evidence type="ECO:0000313" key="3">
    <source>
        <dbReference type="Proteomes" id="UP001524473"/>
    </source>
</evidence>
<dbReference type="Gene3D" id="3.40.50.1820">
    <property type="entry name" value="alpha/beta hydrolase"/>
    <property type="match status" value="1"/>
</dbReference>
<dbReference type="InterPro" id="IPR014756">
    <property type="entry name" value="Ig_E-set"/>
</dbReference>
<keyword evidence="1" id="KW-0624">Polysaccharide degradation</keyword>
<reference evidence="2 3" key="1">
    <citation type="submission" date="2022-06" db="EMBL/GenBank/DDBJ databases">
        <title>Isolation of gut microbiota from human fecal samples.</title>
        <authorList>
            <person name="Pamer E.G."/>
            <person name="Barat B."/>
            <person name="Waligurski E."/>
            <person name="Medina S."/>
            <person name="Paddock L."/>
            <person name="Mostad J."/>
        </authorList>
    </citation>
    <scope>NUCLEOTIDE SEQUENCE [LARGE SCALE GENOMIC DNA]</scope>
    <source>
        <strain evidence="2 3">DFI.9.73</strain>
    </source>
</reference>
<protein>
    <submittedName>
        <fullName evidence="2">Uncharacterized protein</fullName>
    </submittedName>
</protein>
<name>A0ABT1S4C8_9FIRM</name>
<accession>A0ABT1S4C8</accession>
<dbReference type="EMBL" id="JANFZH010000079">
    <property type="protein sequence ID" value="MCQ4841801.1"/>
    <property type="molecule type" value="Genomic_DNA"/>
</dbReference>
<gene>
    <name evidence="2" type="ORF">NE695_18005</name>
</gene>